<reference evidence="2" key="2">
    <citation type="submission" date="2017-11" db="EMBL/GenBank/DDBJ databases">
        <title>Coralsnake Venomics: Analyses of Venom Gland Transcriptomes and Proteomes of Six Brazilian Taxa.</title>
        <authorList>
            <person name="Aird S.D."/>
            <person name="Jorge da Silva N."/>
            <person name="Qiu L."/>
            <person name="Villar-Briones A."/>
            <person name="Aparecida-Saddi V."/>
            <person name="Campos-Telles M.P."/>
            <person name="Grau M."/>
            <person name="Mikheyev A.S."/>
        </authorList>
    </citation>
    <scope>NUCLEOTIDE SEQUENCE</scope>
    <source>
        <tissue evidence="2">Venom_gland</tissue>
    </source>
</reference>
<feature type="compositionally biased region" description="Polar residues" evidence="1">
    <location>
        <begin position="89"/>
        <end position="116"/>
    </location>
</feature>
<sequence>MNRCMYSSILSYSHCLACKQKYQQVNEEFLKSDHPAIMRTRPRNTGSSPSRSTARDSVSSSSVLYTAVEQNGVDNDYIIPLPDLKPEGDTNNPPEASSSRTSSTLNEANTSSTISCDSPLGPEQEEEQEASELKSDC</sequence>
<dbReference type="AlphaFoldDB" id="A0A2D4PV35"/>
<dbReference type="EMBL" id="IACN01094153">
    <property type="protein sequence ID" value="LAB61143.1"/>
    <property type="molecule type" value="Transcribed_RNA"/>
</dbReference>
<feature type="region of interest" description="Disordered" evidence="1">
    <location>
        <begin position="32"/>
        <end position="137"/>
    </location>
</feature>
<proteinExistence type="predicted"/>
<reference evidence="2" key="1">
    <citation type="submission" date="2017-07" db="EMBL/GenBank/DDBJ databases">
        <authorList>
            <person name="Mikheyev A."/>
            <person name="Grau M."/>
        </authorList>
    </citation>
    <scope>NUCLEOTIDE SEQUENCE</scope>
    <source>
        <tissue evidence="2">Venom_gland</tissue>
    </source>
</reference>
<evidence type="ECO:0000256" key="1">
    <source>
        <dbReference type="SAM" id="MobiDB-lite"/>
    </source>
</evidence>
<protein>
    <submittedName>
        <fullName evidence="2">Uncharacterized protein</fullName>
    </submittedName>
</protein>
<name>A0A2D4PV35_MICSU</name>
<evidence type="ECO:0000313" key="2">
    <source>
        <dbReference type="EMBL" id="LAB61143.1"/>
    </source>
</evidence>
<organism evidence="2">
    <name type="scientific">Micrurus surinamensis</name>
    <name type="common">Surinam coral snake</name>
    <dbReference type="NCBI Taxonomy" id="129470"/>
    <lineage>
        <taxon>Eukaryota</taxon>
        <taxon>Metazoa</taxon>
        <taxon>Chordata</taxon>
        <taxon>Craniata</taxon>
        <taxon>Vertebrata</taxon>
        <taxon>Euteleostomi</taxon>
        <taxon>Lepidosauria</taxon>
        <taxon>Squamata</taxon>
        <taxon>Bifurcata</taxon>
        <taxon>Unidentata</taxon>
        <taxon>Episquamata</taxon>
        <taxon>Toxicofera</taxon>
        <taxon>Serpentes</taxon>
        <taxon>Colubroidea</taxon>
        <taxon>Elapidae</taxon>
        <taxon>Elapinae</taxon>
        <taxon>Micrurus</taxon>
    </lineage>
</organism>
<feature type="compositionally biased region" description="Low complexity" evidence="1">
    <location>
        <begin position="47"/>
        <end position="62"/>
    </location>
</feature>
<accession>A0A2D4PV35</accession>